<protein>
    <submittedName>
        <fullName evidence="1">Uncharacterized protein</fullName>
    </submittedName>
</protein>
<evidence type="ECO:0000313" key="1">
    <source>
        <dbReference type="EMBL" id="QBZ55848.1"/>
    </source>
</evidence>
<dbReference type="EMBL" id="CP034205">
    <property type="protein sequence ID" value="QBZ55848.1"/>
    <property type="molecule type" value="Genomic_DNA"/>
</dbReference>
<reference evidence="1 2" key="1">
    <citation type="journal article" date="2019" name="Mol. Biol. Evol.">
        <title>Blast fungal genomes show frequent chromosomal changes, gene gains and losses, and effector gene turnover.</title>
        <authorList>
            <person name="Gomez Luciano L.B."/>
            <person name="Jason Tsai I."/>
            <person name="Chuma I."/>
            <person name="Tosa Y."/>
            <person name="Chen Y.H."/>
            <person name="Li J.Y."/>
            <person name="Li M.Y."/>
            <person name="Jade Lu M.Y."/>
            <person name="Nakayashiki H."/>
            <person name="Li W.H."/>
        </authorList>
    </citation>
    <scope>NUCLEOTIDE SEQUENCE [LARGE SCALE GENOMIC DNA]</scope>
    <source>
        <strain evidence="1">MZ5-1-6</strain>
    </source>
</reference>
<proteinExistence type="predicted"/>
<dbReference type="Proteomes" id="UP000294847">
    <property type="component" value="Chromosome 2"/>
</dbReference>
<name>A0A4P7N0K2_PYROR</name>
<organism evidence="1 2">
    <name type="scientific">Pyricularia oryzae</name>
    <name type="common">Rice blast fungus</name>
    <name type="synonym">Magnaporthe oryzae</name>
    <dbReference type="NCBI Taxonomy" id="318829"/>
    <lineage>
        <taxon>Eukaryota</taxon>
        <taxon>Fungi</taxon>
        <taxon>Dikarya</taxon>
        <taxon>Ascomycota</taxon>
        <taxon>Pezizomycotina</taxon>
        <taxon>Sordariomycetes</taxon>
        <taxon>Sordariomycetidae</taxon>
        <taxon>Magnaporthales</taxon>
        <taxon>Pyriculariaceae</taxon>
        <taxon>Pyricularia</taxon>
    </lineage>
</organism>
<sequence length="50" mass="5535">MCCLGRLGRVPLCRSRLGLAGNPDQQAWFICYLPAFERSVGINNSRPQGL</sequence>
<accession>A0A4P7N0K2</accession>
<evidence type="ECO:0000313" key="2">
    <source>
        <dbReference type="Proteomes" id="UP000294847"/>
    </source>
</evidence>
<dbReference type="AlphaFoldDB" id="A0A4P7N0K2"/>
<gene>
    <name evidence="1" type="ORF">PoMZ_00753</name>
</gene>